<dbReference type="EMBL" id="DS985242">
    <property type="protein sequence ID" value="EDV27590.1"/>
    <property type="molecule type" value="Genomic_DNA"/>
</dbReference>
<protein>
    <recommendedName>
        <fullName evidence="1">Aminotransferase class I/classII large domain-containing protein</fullName>
    </recommendedName>
</protein>
<reference evidence="2 3" key="1">
    <citation type="journal article" date="2008" name="Nature">
        <title>The Trichoplax genome and the nature of placozoans.</title>
        <authorList>
            <person name="Srivastava M."/>
            <person name="Begovic E."/>
            <person name="Chapman J."/>
            <person name="Putnam N.H."/>
            <person name="Hellsten U."/>
            <person name="Kawashima T."/>
            <person name="Kuo A."/>
            <person name="Mitros T."/>
            <person name="Salamov A."/>
            <person name="Carpenter M.L."/>
            <person name="Signorovitch A.Y."/>
            <person name="Moreno M.A."/>
            <person name="Kamm K."/>
            <person name="Grimwood J."/>
            <person name="Schmutz J."/>
            <person name="Shapiro H."/>
            <person name="Grigoriev I.V."/>
            <person name="Buss L.W."/>
            <person name="Schierwater B."/>
            <person name="Dellaporta S.L."/>
            <person name="Rokhsar D.S."/>
        </authorList>
    </citation>
    <scope>NUCLEOTIDE SEQUENCE [LARGE SCALE GENOMIC DNA]</scope>
    <source>
        <strain evidence="2 3">Grell-BS-1999</strain>
    </source>
</reference>
<dbReference type="InterPro" id="IPR004839">
    <property type="entry name" value="Aminotransferase_I/II_large"/>
</dbReference>
<dbReference type="OrthoDB" id="7042322at2759"/>
<evidence type="ECO:0000259" key="1">
    <source>
        <dbReference type="Pfam" id="PF00155"/>
    </source>
</evidence>
<dbReference type="Gene3D" id="3.90.1150.10">
    <property type="entry name" value="Aspartate Aminotransferase, domain 1"/>
    <property type="match status" value="1"/>
</dbReference>
<dbReference type="HOGENOM" id="CLU_017584_0_6_1"/>
<keyword evidence="3" id="KW-1185">Reference proteome</keyword>
<dbReference type="Gene3D" id="3.40.640.10">
    <property type="entry name" value="Type I PLP-dependent aspartate aminotransferase-like (Major domain)"/>
    <property type="match status" value="1"/>
</dbReference>
<evidence type="ECO:0000313" key="3">
    <source>
        <dbReference type="Proteomes" id="UP000009022"/>
    </source>
</evidence>
<dbReference type="InterPro" id="IPR015422">
    <property type="entry name" value="PyrdxlP-dep_Trfase_small"/>
</dbReference>
<gene>
    <name evidence="2" type="ORF">TRIADDRAFT_53438</name>
</gene>
<dbReference type="FunCoup" id="B3RP83">
    <property type="interactions" value="121"/>
</dbReference>
<dbReference type="SUPFAM" id="SSF53383">
    <property type="entry name" value="PLP-dependent transferases"/>
    <property type="match status" value="1"/>
</dbReference>
<dbReference type="GO" id="GO:0047536">
    <property type="term" value="F:2-aminoadipate transaminase activity"/>
    <property type="evidence" value="ECO:0000318"/>
    <property type="project" value="GO_Central"/>
</dbReference>
<organism evidence="2 3">
    <name type="scientific">Trichoplax adhaerens</name>
    <name type="common">Trichoplax reptans</name>
    <dbReference type="NCBI Taxonomy" id="10228"/>
    <lineage>
        <taxon>Eukaryota</taxon>
        <taxon>Metazoa</taxon>
        <taxon>Placozoa</taxon>
        <taxon>Uniplacotomia</taxon>
        <taxon>Trichoplacea</taxon>
        <taxon>Trichoplacidae</taxon>
        <taxon>Trichoplax</taxon>
    </lineage>
</organism>
<evidence type="ECO:0000313" key="2">
    <source>
        <dbReference type="EMBL" id="EDV27590.1"/>
    </source>
</evidence>
<sequence length="340" mass="38684">MLQGEENPIGCTLLPVARPKSIELRKKNSTYYQENGYFSDGLLNFSVGTIGPKLLKDCKPIIQKATDIKLSEENCSGLFQYGPVCGDRYLRKELATFLEERYGDHVDRDDLICTAGATNGLITICNLLFTAGDYIFIGDVSYYSNIMYMKHLKYNMVTVPMDDNGMIIDKLEEKIRSIGSSLTKSDDSDKPYNAMVYIIPAFQNPTGRCLSEDRCRQLVQLARRHKLLVFADDVANLVYHGDEKYPPRRLFSYDCREDADFYGNVISNSSFSKVFCPGICKEILKMCTERHRIAFFPASRVALSGGYETQIRFSVSYYEEDILTNAIRKIADVVKNYNQN</sequence>
<dbReference type="GeneID" id="6751194"/>
<dbReference type="Pfam" id="PF00155">
    <property type="entry name" value="Aminotran_1_2"/>
    <property type="match status" value="1"/>
</dbReference>
<dbReference type="AlphaFoldDB" id="B3RP83"/>
<name>B3RP83_TRIAD</name>
<dbReference type="KEGG" id="tad:TRIADDRAFT_53438"/>
<dbReference type="InterPro" id="IPR015424">
    <property type="entry name" value="PyrdxlP-dep_Trfase"/>
</dbReference>
<dbReference type="PANTHER" id="PTHR42858:SF1">
    <property type="entry name" value="LD15494P"/>
    <property type="match status" value="1"/>
</dbReference>
<dbReference type="PANTHER" id="PTHR42858">
    <property type="entry name" value="AMINOTRANSFERASE"/>
    <property type="match status" value="1"/>
</dbReference>
<dbReference type="Proteomes" id="UP000009022">
    <property type="component" value="Unassembled WGS sequence"/>
</dbReference>
<dbReference type="eggNOG" id="KOG0634">
    <property type="taxonomic scope" value="Eukaryota"/>
</dbReference>
<accession>B3RP83</accession>
<proteinExistence type="predicted"/>
<dbReference type="RefSeq" id="XP_002109424.1">
    <property type="nucleotide sequence ID" value="XM_002109388.1"/>
</dbReference>
<dbReference type="InParanoid" id="B3RP83"/>
<dbReference type="PhylomeDB" id="B3RP83"/>
<dbReference type="OMA" id="YTISIFH"/>
<dbReference type="CTD" id="6751194"/>
<dbReference type="InterPro" id="IPR015421">
    <property type="entry name" value="PyrdxlP-dep_Trfase_major"/>
</dbReference>
<feature type="domain" description="Aminotransferase class I/classII large" evidence="1">
    <location>
        <begin position="55"/>
        <end position="275"/>
    </location>
</feature>
<dbReference type="CDD" id="cd00609">
    <property type="entry name" value="AAT_like"/>
    <property type="match status" value="1"/>
</dbReference>
<dbReference type="GO" id="GO:0030170">
    <property type="term" value="F:pyridoxal phosphate binding"/>
    <property type="evidence" value="ECO:0007669"/>
    <property type="project" value="InterPro"/>
</dbReference>
<dbReference type="STRING" id="10228.B3RP83"/>